<evidence type="ECO:0000256" key="5">
    <source>
        <dbReference type="ARBA" id="ARBA00022679"/>
    </source>
</evidence>
<dbReference type="GO" id="GO:0005789">
    <property type="term" value="C:endoplasmic reticulum membrane"/>
    <property type="evidence" value="ECO:0007669"/>
    <property type="project" value="UniProtKB-SubCell"/>
</dbReference>
<dbReference type="PANTHER" id="PTHR31650:SF1">
    <property type="entry name" value="WAX ESTER SYNTHASE_DIACYLGLYCEROL ACYLTRANSFERASE 4-RELATED"/>
    <property type="match status" value="1"/>
</dbReference>
<evidence type="ECO:0000256" key="7">
    <source>
        <dbReference type="ARBA" id="ARBA00023315"/>
    </source>
</evidence>
<evidence type="ECO:0000256" key="4">
    <source>
        <dbReference type="ARBA" id="ARBA00005189"/>
    </source>
</evidence>
<dbReference type="InterPro" id="IPR023213">
    <property type="entry name" value="CAT-like_dom_sf"/>
</dbReference>
<dbReference type="Gene3D" id="3.30.559.10">
    <property type="entry name" value="Chloramphenicol acetyltransferase-like domain"/>
    <property type="match status" value="2"/>
</dbReference>
<dbReference type="Pfam" id="PF03007">
    <property type="entry name" value="WS_DGAT_cat"/>
    <property type="match status" value="2"/>
</dbReference>
<dbReference type="GO" id="GO:0004144">
    <property type="term" value="F:diacylglycerol O-acyltransferase activity"/>
    <property type="evidence" value="ECO:0007669"/>
    <property type="project" value="UniProtKB-EC"/>
</dbReference>
<comment type="pathway">
    <text evidence="3">Glycerolipid metabolism; triacylglycerol biosynthesis.</text>
</comment>
<keyword evidence="15" id="KW-1185">Reference proteome</keyword>
<evidence type="ECO:0000256" key="6">
    <source>
        <dbReference type="ARBA" id="ARBA00022824"/>
    </source>
</evidence>
<dbReference type="Pfam" id="PF06974">
    <property type="entry name" value="WS_DGAT_C"/>
    <property type="match status" value="2"/>
</dbReference>
<keyword evidence="7" id="KW-0012">Acyltransferase</keyword>
<evidence type="ECO:0000256" key="2">
    <source>
        <dbReference type="ARBA" id="ARBA00004586"/>
    </source>
</evidence>
<comment type="catalytic activity">
    <reaction evidence="9">
        <text>a long chain fatty alcohol + a fatty acyl-CoA = a long-chain alcohol wax ester + CoA</text>
        <dbReference type="Rhea" id="RHEA:38443"/>
        <dbReference type="ChEBI" id="CHEBI:17135"/>
        <dbReference type="ChEBI" id="CHEBI:57287"/>
        <dbReference type="ChEBI" id="CHEBI:77636"/>
        <dbReference type="ChEBI" id="CHEBI:235323"/>
        <dbReference type="EC" id="2.3.1.75"/>
    </reaction>
</comment>
<evidence type="ECO:0000256" key="10">
    <source>
        <dbReference type="ARBA" id="ARBA00048109"/>
    </source>
</evidence>
<keyword evidence="6" id="KW-0256">Endoplasmic reticulum</keyword>
<comment type="similarity">
    <text evidence="8">In the N-terminal section; belongs to the long-chain O-acyltransferase family.</text>
</comment>
<evidence type="ECO:0000256" key="9">
    <source>
        <dbReference type="ARBA" id="ARBA00047604"/>
    </source>
</evidence>
<accession>A0A9E7JWS4</accession>
<dbReference type="SUPFAM" id="SSF52777">
    <property type="entry name" value="CoA-dependent acyltransferases"/>
    <property type="match status" value="2"/>
</dbReference>
<comment type="subcellular location">
    <subcellularLocation>
        <location evidence="1">Cell membrane</location>
        <topology evidence="1">Single-pass membrane protein</topology>
    </subcellularLocation>
    <subcellularLocation>
        <location evidence="2">Endoplasmic reticulum membrane</location>
    </subcellularLocation>
</comment>
<name>A0A9E7JWS4_9LILI</name>
<organism evidence="14 15">
    <name type="scientific">Musa troglodytarum</name>
    <name type="common">fe'i banana</name>
    <dbReference type="NCBI Taxonomy" id="320322"/>
    <lineage>
        <taxon>Eukaryota</taxon>
        <taxon>Viridiplantae</taxon>
        <taxon>Streptophyta</taxon>
        <taxon>Embryophyta</taxon>
        <taxon>Tracheophyta</taxon>
        <taxon>Spermatophyta</taxon>
        <taxon>Magnoliopsida</taxon>
        <taxon>Liliopsida</taxon>
        <taxon>Zingiberales</taxon>
        <taxon>Musaceae</taxon>
        <taxon>Musa</taxon>
    </lineage>
</organism>
<dbReference type="InterPro" id="IPR004255">
    <property type="entry name" value="O-acyltransferase_WSD1_N"/>
</dbReference>
<feature type="domain" description="O-acyltransferase WSD1 C-terminal" evidence="13">
    <location>
        <begin position="847"/>
        <end position="990"/>
    </location>
</feature>
<evidence type="ECO:0000256" key="1">
    <source>
        <dbReference type="ARBA" id="ARBA00004162"/>
    </source>
</evidence>
<protein>
    <recommendedName>
        <fullName evidence="16">Diacylglycerol O-acyltransferase</fullName>
    </recommendedName>
</protein>
<evidence type="ECO:0008006" key="16">
    <source>
        <dbReference type="Google" id="ProtNLM"/>
    </source>
</evidence>
<evidence type="ECO:0000256" key="8">
    <source>
        <dbReference type="ARBA" id="ARBA00024360"/>
    </source>
</evidence>
<feature type="domain" description="O-acyltransferase WSD1-like N-terminal" evidence="12">
    <location>
        <begin position="614"/>
        <end position="776"/>
    </location>
</feature>
<feature type="domain" description="O-acyltransferase WSD1-like N-terminal" evidence="12">
    <location>
        <begin position="112"/>
        <end position="331"/>
    </location>
</feature>
<dbReference type="Proteomes" id="UP001055439">
    <property type="component" value="Chromosome 4"/>
</dbReference>
<sequence>MGDWSRLGIVLERQAGKDFVGSVSTCTHCSPRLPVHGSELQGRDGAQEEGPLGKDREKELGAWICGGGSMSVEQRDNGGVEEEPVSPSTRLFHQPCLDCYIVGIMRFGKPLDVDVVKSGLEATLVRHPPFSSMPVIEEAGGKKAKWVRTEVVVNHIVIPSLEDAGRTTTSPDQLVEDYVASLTCNPMDHSRPLWDLHILNIPTSDAAAVAVLRLHHSLGNGTSLVSLFLTCTRKASDPDSLPTIPNHYLRRPPASERLHAGAFTRLLWLWTFVMLAWNTLVDVFRFTATSIFLKDTPTPLTGSKGRIVHRSVSLNDIKDVKNAMHCSVNDVLVGVTSAGLSRYLSRRYGHTDNDDSEKNQLPSNIRLRSTLLVNIRPIPGIHALAELMEGRDDETKWGNFIGYIILPFSIMRRKNPLDYIRRAKATADRRKNSLEAIFTYKGAGLIIKCFCIRILSSASLIESFMDSKDGAAPRMRHLSIRTERQSDPTGGSAGEEEVEGGRGRGVKEGRRLEERSGEEEPVSPGGRLFHQRGFDCYIVAIMGCAKPIDVGVVKSGLEKTLVRHPRFCSIPVVLDDTGGTKSTWVPAKVVVDEHIVIPDLADPRRITTSPDQLVEDYIASLTCIPMDHSRPLWELHVLNFPTSDAAAVAVLRLHHSLGDGISLMSLLLACTRKASHPDSLPTVPSHYSRRPPASKRHHAGVFTLLLWLWAFLILAWNTLVDVVCFTATSIFLKDTPTPLMGPQGVEHRPKRIVHRSVSLDDIKDVKNAMHCTINDVLVGVTSAGLSRYLSGRHEQNSNDDDAKKKKKKKELSSHIRLRSTLLVNIRPAPGIHALAELMEGRDGGTKWGNLIGYIILPFDIFNHKDPLDYVRRGKAIADRKKNSLEAIFTYKSAELIVKCLGIKAAAKLCHRMLTHTTLAFSNMVGPVEEIEFFGHPLVYLAPSAYGHPQAVTIHFQSYMNTMKIVLAVDDKVISDPHQLLDDFAESLKIIREAIPARS</sequence>
<dbReference type="GO" id="GO:0019432">
    <property type="term" value="P:triglyceride biosynthetic process"/>
    <property type="evidence" value="ECO:0007669"/>
    <property type="project" value="TreeGrafter"/>
</dbReference>
<dbReference type="OrthoDB" id="619536at2759"/>
<evidence type="ECO:0000256" key="3">
    <source>
        <dbReference type="ARBA" id="ARBA00004771"/>
    </source>
</evidence>
<keyword evidence="5" id="KW-0808">Transferase</keyword>
<dbReference type="AlphaFoldDB" id="A0A9E7JWS4"/>
<reference evidence="14" key="1">
    <citation type="submission" date="2022-05" db="EMBL/GenBank/DDBJ databases">
        <title>The Musa troglodytarum L. genome provides insights into the mechanism of non-climacteric behaviour and enrichment of carotenoids.</title>
        <authorList>
            <person name="Wang J."/>
        </authorList>
    </citation>
    <scope>NUCLEOTIDE SEQUENCE</scope>
    <source>
        <tissue evidence="14">Leaf</tissue>
    </source>
</reference>
<dbReference type="GO" id="GO:0047196">
    <property type="term" value="F:long-chain-alcohol O-fatty-acyltransferase activity"/>
    <property type="evidence" value="ECO:0007669"/>
    <property type="project" value="UniProtKB-EC"/>
</dbReference>
<evidence type="ECO:0000259" key="13">
    <source>
        <dbReference type="Pfam" id="PF06974"/>
    </source>
</evidence>
<feature type="region of interest" description="Disordered" evidence="11">
    <location>
        <begin position="479"/>
        <end position="526"/>
    </location>
</feature>
<dbReference type="PANTHER" id="PTHR31650">
    <property type="entry name" value="O-ACYLTRANSFERASE (WSD1-LIKE) FAMILY PROTEIN"/>
    <property type="match status" value="1"/>
</dbReference>
<comment type="pathway">
    <text evidence="4">Lipid metabolism.</text>
</comment>
<feature type="domain" description="O-acyltransferase WSD1 C-terminal" evidence="13">
    <location>
        <begin position="397"/>
        <end position="458"/>
    </location>
</feature>
<dbReference type="GO" id="GO:0005886">
    <property type="term" value="C:plasma membrane"/>
    <property type="evidence" value="ECO:0007669"/>
    <property type="project" value="UniProtKB-SubCell"/>
</dbReference>
<evidence type="ECO:0000313" key="15">
    <source>
        <dbReference type="Proteomes" id="UP001055439"/>
    </source>
</evidence>
<evidence type="ECO:0000259" key="12">
    <source>
        <dbReference type="Pfam" id="PF03007"/>
    </source>
</evidence>
<evidence type="ECO:0000313" key="14">
    <source>
        <dbReference type="EMBL" id="URD96253.1"/>
    </source>
</evidence>
<feature type="compositionally biased region" description="Basic and acidic residues" evidence="11">
    <location>
        <begin position="499"/>
        <end position="515"/>
    </location>
</feature>
<gene>
    <name evidence="14" type="ORF">MUK42_25554</name>
</gene>
<dbReference type="EMBL" id="CP097506">
    <property type="protein sequence ID" value="URD96253.1"/>
    <property type="molecule type" value="Genomic_DNA"/>
</dbReference>
<comment type="catalytic activity">
    <reaction evidence="10">
        <text>an acyl-CoA + a 1,2-diacyl-sn-glycerol = a triacyl-sn-glycerol + CoA</text>
        <dbReference type="Rhea" id="RHEA:10868"/>
        <dbReference type="ChEBI" id="CHEBI:17815"/>
        <dbReference type="ChEBI" id="CHEBI:57287"/>
        <dbReference type="ChEBI" id="CHEBI:58342"/>
        <dbReference type="ChEBI" id="CHEBI:64615"/>
        <dbReference type="EC" id="2.3.1.20"/>
    </reaction>
</comment>
<dbReference type="InterPro" id="IPR009721">
    <property type="entry name" value="O-acyltransferase_WSD1_C"/>
</dbReference>
<evidence type="ECO:0000256" key="11">
    <source>
        <dbReference type="SAM" id="MobiDB-lite"/>
    </source>
</evidence>
<proteinExistence type="inferred from homology"/>
<dbReference type="InterPro" id="IPR045034">
    <property type="entry name" value="O-acyltransferase_WSD1-like"/>
</dbReference>